<dbReference type="AlphaFoldDB" id="A3DKJ1"/>
<evidence type="ECO:0008006" key="5">
    <source>
        <dbReference type="Google" id="ProtNLM"/>
    </source>
</evidence>
<dbReference type="InterPro" id="IPR038078">
    <property type="entry name" value="PhoU-like_sf"/>
</dbReference>
<accession>A3DKJ1</accession>
<dbReference type="OrthoDB" id="18095at2157"/>
<dbReference type="Proteomes" id="UP000000254">
    <property type="component" value="Chromosome"/>
</dbReference>
<reference evidence="3 4" key="2">
    <citation type="journal article" date="2009" name="Stand. Genomic Sci.">
        <title>Complete genome sequence of Staphylothermus marinus Stetter and Fiala 1986 type strain F1.</title>
        <authorList>
            <person name="Anderson I.J."/>
            <person name="Sun H."/>
            <person name="Lapidus A."/>
            <person name="Copeland A."/>
            <person name="Glavina Del Rio T."/>
            <person name="Tice H."/>
            <person name="Dalin E."/>
            <person name="Lucas S."/>
            <person name="Barry K."/>
            <person name="Land M."/>
            <person name="Richardson P."/>
            <person name="Huber H."/>
            <person name="Kyrpides N.C."/>
        </authorList>
    </citation>
    <scope>NUCLEOTIDE SEQUENCE [LARGE SCALE GENOMIC DNA]</scope>
    <source>
        <strain evidence="4">ATCC 43588 / DSM 3639 / JCM 9404 / F1</strain>
    </source>
</reference>
<evidence type="ECO:0000313" key="4">
    <source>
        <dbReference type="Proteomes" id="UP000000254"/>
    </source>
</evidence>
<keyword evidence="4" id="KW-1185">Reference proteome</keyword>
<dbReference type="Pfam" id="PF01865">
    <property type="entry name" value="PhoU_div"/>
    <property type="match status" value="1"/>
</dbReference>
<dbReference type="InterPro" id="IPR002727">
    <property type="entry name" value="DUF47"/>
</dbReference>
<reference evidence="4" key="1">
    <citation type="journal article" date="2009" name="BMC Genomics">
        <title>The complete genome sequence of Staphylothermus marinus reveals differences in sulfur metabolism among heterotrophic Crenarchaeota.</title>
        <authorList>
            <person name="Anderson I.J."/>
            <person name="Dharmarajan L."/>
            <person name="Rodriguez J."/>
            <person name="Hooper S."/>
            <person name="Porat I."/>
            <person name="Ulrich L.E."/>
            <person name="Elkins J.G."/>
            <person name="Mavromatis K."/>
            <person name="Sun H."/>
            <person name="Land M."/>
            <person name="Lapidus A."/>
            <person name="Lucas S."/>
            <person name="Barry K."/>
            <person name="Huber H."/>
            <person name="Zhulin I.B."/>
            <person name="Whitman W.B."/>
            <person name="Mukhopadhyay B."/>
            <person name="Woese C."/>
            <person name="Bristow J."/>
            <person name="Kyrpides N."/>
        </authorList>
    </citation>
    <scope>NUCLEOTIDE SEQUENCE [LARGE SCALE GENOMIC DNA]</scope>
    <source>
        <strain evidence="4">ATCC 43588 / DSM 3639 / JCM 9404 / F1</strain>
    </source>
</reference>
<evidence type="ECO:0000256" key="1">
    <source>
        <dbReference type="ARBA" id="ARBA00008591"/>
    </source>
</evidence>
<gene>
    <name evidence="3" type="ordered locus">Smar_0038</name>
</gene>
<name>A3DKJ1_STAMF</name>
<feature type="coiled-coil region" evidence="2">
    <location>
        <begin position="118"/>
        <end position="174"/>
    </location>
</feature>
<evidence type="ECO:0000256" key="2">
    <source>
        <dbReference type="SAM" id="Coils"/>
    </source>
</evidence>
<dbReference type="Gene3D" id="1.20.58.220">
    <property type="entry name" value="Phosphate transport system protein phou homolog 2, domain 2"/>
    <property type="match status" value="1"/>
</dbReference>
<dbReference type="HOGENOM" id="CLU_1259150_0_0_2"/>
<sequence>MLRDILPEQIIILLNELVDKLSDLTSSFLDAIKLLNEMRIGEARKKLRDTMKIESEADIVRKKIIDLLEESRIDPGFKEDFFHLIKRIDSVADWIKEAARELIIIPYLEIPQPIREGIEKLIDKVVKLAEKVNKAIKSAMSGEYEEAVRLINDIERLEEEADQVNLENRGKLLEYSEQLKPFTLALLIHDLNQDLEEAADSCEDVGDYLRALIASWKKI</sequence>
<dbReference type="PANTHER" id="PTHR36536:SF3">
    <property type="entry name" value="UPF0111 PROTEIN HI_1603"/>
    <property type="match status" value="1"/>
</dbReference>
<organism evidence="3 4">
    <name type="scientific">Staphylothermus marinus (strain ATCC 43588 / DSM 3639 / JCM 9404 / F1)</name>
    <dbReference type="NCBI Taxonomy" id="399550"/>
    <lineage>
        <taxon>Archaea</taxon>
        <taxon>Thermoproteota</taxon>
        <taxon>Thermoprotei</taxon>
        <taxon>Desulfurococcales</taxon>
        <taxon>Desulfurococcaceae</taxon>
        <taxon>Staphylothermus</taxon>
    </lineage>
</organism>
<dbReference type="PANTHER" id="PTHR36536">
    <property type="entry name" value="UPF0111 PROTEIN HI_1603"/>
    <property type="match status" value="1"/>
</dbReference>
<dbReference type="STRING" id="399550.Smar_0038"/>
<dbReference type="KEGG" id="smr:Smar_0038"/>
<evidence type="ECO:0000313" key="3">
    <source>
        <dbReference type="EMBL" id="ABN69151.1"/>
    </source>
</evidence>
<dbReference type="InterPro" id="IPR018445">
    <property type="entry name" value="Put_Phosphate_transp_reg"/>
</dbReference>
<comment type="similarity">
    <text evidence="1">Belongs to the UPF0111 family.</text>
</comment>
<keyword evidence="2" id="KW-0175">Coiled coil</keyword>
<dbReference type="EMBL" id="CP000575">
    <property type="protein sequence ID" value="ABN69151.1"/>
    <property type="molecule type" value="Genomic_DNA"/>
</dbReference>
<proteinExistence type="inferred from homology"/>
<dbReference type="SUPFAM" id="SSF109755">
    <property type="entry name" value="PhoU-like"/>
    <property type="match status" value="1"/>
</dbReference>
<dbReference type="eggNOG" id="arCOG02640">
    <property type="taxonomic scope" value="Archaea"/>
</dbReference>
<protein>
    <recommendedName>
        <fullName evidence="5">DUF47 family protein</fullName>
    </recommendedName>
</protein>